<feature type="transmembrane region" description="Helical" evidence="5">
    <location>
        <begin position="125"/>
        <end position="143"/>
    </location>
</feature>
<feature type="domain" description="Integral membrane bound transporter" evidence="6">
    <location>
        <begin position="36"/>
        <end position="163"/>
    </location>
</feature>
<proteinExistence type="predicted"/>
<dbReference type="Pfam" id="PF13515">
    <property type="entry name" value="FUSC_2"/>
    <property type="match status" value="1"/>
</dbReference>
<dbReference type="RefSeq" id="WP_083116310.1">
    <property type="nucleotide sequence ID" value="NZ_JACKTS010000031.1"/>
</dbReference>
<comment type="caution">
    <text evidence="7">The sequence shown here is derived from an EMBL/GenBank/DDBJ whole genome shotgun (WGS) entry which is preliminary data.</text>
</comment>
<keyword evidence="3 5" id="KW-1133">Transmembrane helix</keyword>
<dbReference type="InterPro" id="IPR049453">
    <property type="entry name" value="Memb_transporter_dom"/>
</dbReference>
<keyword evidence="2 5" id="KW-0812">Transmembrane</keyword>
<dbReference type="GO" id="GO:0016020">
    <property type="term" value="C:membrane"/>
    <property type="evidence" value="ECO:0007669"/>
    <property type="project" value="UniProtKB-SubCell"/>
</dbReference>
<dbReference type="EMBL" id="MVHE01000101">
    <property type="protein sequence ID" value="ORA09810.1"/>
    <property type="molecule type" value="Genomic_DNA"/>
</dbReference>
<evidence type="ECO:0000259" key="6">
    <source>
        <dbReference type="Pfam" id="PF13515"/>
    </source>
</evidence>
<dbReference type="OrthoDB" id="5198202at2"/>
<organism evidence="7 8">
    <name type="scientific">Mycobacterium angelicum</name>
    <dbReference type="NCBI Taxonomy" id="470074"/>
    <lineage>
        <taxon>Bacteria</taxon>
        <taxon>Bacillati</taxon>
        <taxon>Actinomycetota</taxon>
        <taxon>Actinomycetes</taxon>
        <taxon>Mycobacteriales</taxon>
        <taxon>Mycobacteriaceae</taxon>
        <taxon>Mycobacterium</taxon>
    </lineage>
</organism>
<keyword evidence="8" id="KW-1185">Reference proteome</keyword>
<comment type="subcellular location">
    <subcellularLocation>
        <location evidence="1">Membrane</location>
        <topology evidence="1">Multi-pass membrane protein</topology>
    </subcellularLocation>
</comment>
<evidence type="ECO:0000256" key="5">
    <source>
        <dbReference type="SAM" id="Phobius"/>
    </source>
</evidence>
<evidence type="ECO:0000256" key="1">
    <source>
        <dbReference type="ARBA" id="ARBA00004141"/>
    </source>
</evidence>
<sequence length="349" mass="37153">MTTSLLTRASNTSVTSVRRLRAVLWPITQTSVAAGLAWYIAHRLLGEPQPFFAPMTAVVCLSATNLVRARRAGQMIVGVSLGILLGELVAALLGRDAVAIGMAVLFSLCIAVLIGRGFFAQGVTFFNQTASAAVLCVVFVHHGKVVNERLIDVLIGGGMALLFSMLLFPANPVVVLRKARAGVLAALHDILTQVVDAMSDPDGRDADWQLPAFDQLHHQLGRLLEARSTARLVSQRAPRRWAARGLVRGADHQAAQLGLLAACVLHLARAITPALAEWNPPDLYDTIVDLAAGVALADADPRAAAVHATAASRHVSALHDAAETRSQVVLVDLVLSCIEDLQQVIEPSR</sequence>
<feature type="transmembrane region" description="Helical" evidence="5">
    <location>
        <begin position="20"/>
        <end position="39"/>
    </location>
</feature>
<evidence type="ECO:0000313" key="8">
    <source>
        <dbReference type="Proteomes" id="UP000192284"/>
    </source>
</evidence>
<protein>
    <recommendedName>
        <fullName evidence="6">Integral membrane bound transporter domain-containing protein</fullName>
    </recommendedName>
</protein>
<feature type="transmembrane region" description="Helical" evidence="5">
    <location>
        <begin position="75"/>
        <end position="93"/>
    </location>
</feature>
<feature type="transmembrane region" description="Helical" evidence="5">
    <location>
        <begin position="99"/>
        <end position="118"/>
    </location>
</feature>
<feature type="transmembrane region" description="Helical" evidence="5">
    <location>
        <begin position="149"/>
        <end position="170"/>
    </location>
</feature>
<evidence type="ECO:0000256" key="4">
    <source>
        <dbReference type="ARBA" id="ARBA00023136"/>
    </source>
</evidence>
<feature type="transmembrane region" description="Helical" evidence="5">
    <location>
        <begin position="51"/>
        <end position="68"/>
    </location>
</feature>
<evidence type="ECO:0000313" key="7">
    <source>
        <dbReference type="EMBL" id="ORA09810.1"/>
    </source>
</evidence>
<accession>A0A1W9Z9D9</accession>
<reference evidence="7 8" key="1">
    <citation type="submission" date="2017-02" db="EMBL/GenBank/DDBJ databases">
        <title>The new phylogeny of genus Mycobacterium.</title>
        <authorList>
            <person name="Tortoli E."/>
            <person name="Trovato A."/>
            <person name="Cirillo D.M."/>
        </authorList>
    </citation>
    <scope>NUCLEOTIDE SEQUENCE [LARGE SCALE GENOMIC DNA]</scope>
    <source>
        <strain evidence="7 8">DSM 45057</strain>
    </source>
</reference>
<evidence type="ECO:0000256" key="3">
    <source>
        <dbReference type="ARBA" id="ARBA00022989"/>
    </source>
</evidence>
<name>A0A1W9Z9D9_MYCAN</name>
<gene>
    <name evidence="7" type="ORF">BST12_27300</name>
</gene>
<keyword evidence="4 5" id="KW-0472">Membrane</keyword>
<evidence type="ECO:0000256" key="2">
    <source>
        <dbReference type="ARBA" id="ARBA00022692"/>
    </source>
</evidence>
<dbReference type="AlphaFoldDB" id="A0A1W9Z9D9"/>
<dbReference type="Proteomes" id="UP000192284">
    <property type="component" value="Unassembled WGS sequence"/>
</dbReference>